<dbReference type="InterPro" id="IPR013517">
    <property type="entry name" value="FG-GAP"/>
</dbReference>
<evidence type="ECO:0000256" key="4">
    <source>
        <dbReference type="ARBA" id="ARBA00022729"/>
    </source>
</evidence>
<dbReference type="OrthoDB" id="10250728at2759"/>
<name>A0A0N4VBP8_ENTVE</name>
<dbReference type="PANTHER" id="PTHR13412:SF0">
    <property type="entry name" value="T-CELL IMMUNOMODULATORY PROTEIN"/>
    <property type="match status" value="1"/>
</dbReference>
<dbReference type="InterPro" id="IPR028994">
    <property type="entry name" value="Integrin_alpha_N"/>
</dbReference>
<dbReference type="Gene3D" id="2.130.10.130">
    <property type="entry name" value="Integrin alpha, N-terminal"/>
    <property type="match status" value="1"/>
</dbReference>
<evidence type="ECO:0000256" key="6">
    <source>
        <dbReference type="ARBA" id="ARBA00023136"/>
    </source>
</evidence>
<feature type="signal peptide" evidence="9">
    <location>
        <begin position="1"/>
        <end position="17"/>
    </location>
</feature>
<comment type="similarity">
    <text evidence="2">Belongs to the TIP family.</text>
</comment>
<dbReference type="STRING" id="51028.A0A0N4VBP8"/>
<dbReference type="InterPro" id="IPR024881">
    <property type="entry name" value="Tip"/>
</dbReference>
<proteinExistence type="inferred from homology"/>
<evidence type="ECO:0000313" key="12">
    <source>
        <dbReference type="Proteomes" id="UP000274131"/>
    </source>
</evidence>
<evidence type="ECO:0000256" key="2">
    <source>
        <dbReference type="ARBA" id="ARBA00006496"/>
    </source>
</evidence>
<evidence type="ECO:0000256" key="8">
    <source>
        <dbReference type="SAM" id="Phobius"/>
    </source>
</evidence>
<keyword evidence="6 8" id="KW-0472">Membrane</keyword>
<dbReference type="WBParaSite" id="EVEC_0000796301-mRNA-1">
    <property type="protein sequence ID" value="EVEC_0000796301-mRNA-1"/>
    <property type="gene ID" value="EVEC_0000796301"/>
</dbReference>
<comment type="subcellular location">
    <subcellularLocation>
        <location evidence="1">Membrane</location>
        <topology evidence="1">Single-pass type I membrane protein</topology>
    </subcellularLocation>
</comment>
<evidence type="ECO:0000256" key="5">
    <source>
        <dbReference type="ARBA" id="ARBA00022989"/>
    </source>
</evidence>
<keyword evidence="5 8" id="KW-1133">Transmembrane helix</keyword>
<evidence type="ECO:0000256" key="1">
    <source>
        <dbReference type="ARBA" id="ARBA00004479"/>
    </source>
</evidence>
<protein>
    <submittedName>
        <fullName evidence="13">T-cell immunomodulatory protein</fullName>
    </submittedName>
</protein>
<keyword evidence="4 9" id="KW-0732">Signal</keyword>
<dbReference type="GO" id="GO:0005886">
    <property type="term" value="C:plasma membrane"/>
    <property type="evidence" value="ECO:0007669"/>
    <property type="project" value="TreeGrafter"/>
</dbReference>
<dbReference type="EMBL" id="UXUI01008927">
    <property type="protein sequence ID" value="VDD92696.1"/>
    <property type="molecule type" value="Genomic_DNA"/>
</dbReference>
<dbReference type="InterPro" id="IPR057089">
    <property type="entry name" value="C2_TIP"/>
</dbReference>
<reference evidence="13" key="1">
    <citation type="submission" date="2017-02" db="UniProtKB">
        <authorList>
            <consortium name="WormBaseParasite"/>
        </authorList>
    </citation>
    <scope>IDENTIFICATION</scope>
</reference>
<evidence type="ECO:0000313" key="11">
    <source>
        <dbReference type="EMBL" id="VDD92696.1"/>
    </source>
</evidence>
<evidence type="ECO:0000313" key="13">
    <source>
        <dbReference type="WBParaSite" id="EVEC_0000796301-mRNA-1"/>
    </source>
</evidence>
<evidence type="ECO:0000256" key="7">
    <source>
        <dbReference type="ARBA" id="ARBA00023180"/>
    </source>
</evidence>
<dbReference type="Proteomes" id="UP000274131">
    <property type="component" value="Unassembled WGS sequence"/>
</dbReference>
<keyword evidence="7" id="KW-0325">Glycoprotein</keyword>
<dbReference type="Pfam" id="PF23122">
    <property type="entry name" value="C2_ITFG1"/>
    <property type="match status" value="1"/>
</dbReference>
<evidence type="ECO:0000259" key="10">
    <source>
        <dbReference type="Pfam" id="PF23122"/>
    </source>
</evidence>
<dbReference type="Pfam" id="PF13517">
    <property type="entry name" value="FG-GAP_3"/>
    <property type="match status" value="1"/>
</dbReference>
<keyword evidence="12" id="KW-1185">Reference proteome</keyword>
<dbReference type="AlphaFoldDB" id="A0A0N4VBP8"/>
<feature type="chain" id="PRO_5043122839" evidence="9">
    <location>
        <begin position="18"/>
        <end position="580"/>
    </location>
</feature>
<feature type="domain" description="T-cell immunomodulatory protein TIP C2" evidence="10">
    <location>
        <begin position="429"/>
        <end position="528"/>
    </location>
</feature>
<evidence type="ECO:0000256" key="9">
    <source>
        <dbReference type="SAM" id="SignalP"/>
    </source>
</evidence>
<dbReference type="SUPFAM" id="SSF69318">
    <property type="entry name" value="Integrin alpha N-terminal domain"/>
    <property type="match status" value="1"/>
</dbReference>
<organism evidence="13">
    <name type="scientific">Enterobius vermicularis</name>
    <name type="common">Human pinworm</name>
    <dbReference type="NCBI Taxonomy" id="51028"/>
    <lineage>
        <taxon>Eukaryota</taxon>
        <taxon>Metazoa</taxon>
        <taxon>Ecdysozoa</taxon>
        <taxon>Nematoda</taxon>
        <taxon>Chromadorea</taxon>
        <taxon>Rhabditida</taxon>
        <taxon>Spirurina</taxon>
        <taxon>Oxyuridomorpha</taxon>
        <taxon>Oxyuroidea</taxon>
        <taxon>Oxyuridae</taxon>
        <taxon>Enterobius</taxon>
    </lineage>
</organism>
<reference evidence="11 12" key="2">
    <citation type="submission" date="2018-10" db="EMBL/GenBank/DDBJ databases">
        <authorList>
            <consortium name="Pathogen Informatics"/>
        </authorList>
    </citation>
    <scope>NUCLEOTIDE SEQUENCE [LARGE SCALE GENOMIC DNA]</scope>
</reference>
<sequence length="580" mass="64696">MTVLLLCLLLFLPYSPGYEIGAEQETKLRGSVCAYGDMNRDLYTDLLIYENTKLKLYTQTEEGGFEKTSMTLEVGRDVVSCAVGDFNGDALPDVLVIQKSKNLTYKAIVFTCTDITTSGCSPYKFEETFSDQLAIVDVDGDGKSDLLGFLQDGSFFCRLGTSQNGGEPPKFLRGFPISFVDVTGDLSSEIIFAKLNESTFTLDVWSRTVSNTLWKRNSNAVKKLDIEKGRFVGVPLFADFDADGYTDIAVPICTDRICSKVDSIQMWVNHNWRLCTISTLQGSNIISSNQPVSVVFRVGDFTLDGYPDLLVLVNKTQQSPMILENTECTECINNEGRAFTLRTSPRLIQPAEVSLGIIQMASFFDLKEDGTLDVLLEYVAAEDKEKKNKPTTIDFIRYSDGGDTTFLKVEVFSSSCPPGCGSEKIKIGSGIAWHGACVSYNMTVSRRHEQRGTQCQMPQTTHRTFYAPFALFGLGRSPNFVDYVHVGSPRSAVKVDNQRYSLKQLVPNSRVIVVPPQGDGIYWQSRLYVTPSALIIQSLIVLISVCSILLMIIAILHIRERRIDKQERQAQSHRFHFDAM</sequence>
<dbReference type="PANTHER" id="PTHR13412">
    <property type="entry name" value="T-CELL IMMUNOMODULATORY PROTEIN HOMOLOG"/>
    <property type="match status" value="1"/>
</dbReference>
<feature type="transmembrane region" description="Helical" evidence="8">
    <location>
        <begin position="534"/>
        <end position="558"/>
    </location>
</feature>
<keyword evidence="3 8" id="KW-0812">Transmembrane</keyword>
<evidence type="ECO:0000256" key="3">
    <source>
        <dbReference type="ARBA" id="ARBA00022692"/>
    </source>
</evidence>
<gene>
    <name evidence="11" type="ORF">EVEC_LOCUS7447</name>
</gene>
<accession>A0A0N4VBP8</accession>